<dbReference type="EMBL" id="NCKW01000769">
    <property type="protein sequence ID" value="POM80032.1"/>
    <property type="molecule type" value="Genomic_DNA"/>
</dbReference>
<proteinExistence type="predicted"/>
<evidence type="ECO:0000313" key="5">
    <source>
        <dbReference type="Proteomes" id="UP000237271"/>
    </source>
</evidence>
<feature type="compositionally biased region" description="Basic and acidic residues" evidence="2">
    <location>
        <begin position="89"/>
        <end position="101"/>
    </location>
</feature>
<feature type="region of interest" description="Disordered" evidence="2">
    <location>
        <begin position="1"/>
        <end position="202"/>
    </location>
</feature>
<comment type="caution">
    <text evidence="4">The sequence shown here is derived from an EMBL/GenBank/DDBJ whole genome shotgun (WGS) entry which is preliminary data.</text>
</comment>
<dbReference type="OrthoDB" id="7608935at2759"/>
<feature type="region of interest" description="Disordered" evidence="2">
    <location>
        <begin position="255"/>
        <end position="338"/>
    </location>
</feature>
<dbReference type="AlphaFoldDB" id="A0A2P4YQE6"/>
<feature type="compositionally biased region" description="Basic and acidic residues" evidence="2">
    <location>
        <begin position="382"/>
        <end position="395"/>
    </location>
</feature>
<keyword evidence="1" id="KW-0479">Metal-binding</keyword>
<reference evidence="4 5" key="1">
    <citation type="journal article" date="2017" name="Genome Biol. Evol.">
        <title>Phytophthora megakarya and P. palmivora, closely related causal agents of cacao black pod rot, underwent increases in genome sizes and gene numbers by different mechanisms.</title>
        <authorList>
            <person name="Ali S.S."/>
            <person name="Shao J."/>
            <person name="Lary D.J."/>
            <person name="Kronmiller B."/>
            <person name="Shen D."/>
            <person name="Strem M.D."/>
            <person name="Amoako-Attah I."/>
            <person name="Akrofi A.Y."/>
            <person name="Begoude B.A."/>
            <person name="Ten Hoopen G.M."/>
            <person name="Coulibaly K."/>
            <person name="Kebe B.I."/>
            <person name="Melnick R.L."/>
            <person name="Guiltinan M.J."/>
            <person name="Tyler B.M."/>
            <person name="Meinhardt L.W."/>
            <person name="Bailey B.A."/>
        </authorList>
    </citation>
    <scope>NUCLEOTIDE SEQUENCE [LARGE SCALE GENOMIC DNA]</scope>
    <source>
        <strain evidence="5">sbr112.9</strain>
    </source>
</reference>
<feature type="compositionally biased region" description="Polar residues" evidence="2">
    <location>
        <begin position="44"/>
        <end position="55"/>
    </location>
</feature>
<organism evidence="4 5">
    <name type="scientific">Phytophthora palmivora</name>
    <dbReference type="NCBI Taxonomy" id="4796"/>
    <lineage>
        <taxon>Eukaryota</taxon>
        <taxon>Sar</taxon>
        <taxon>Stramenopiles</taxon>
        <taxon>Oomycota</taxon>
        <taxon>Peronosporomycetes</taxon>
        <taxon>Peronosporales</taxon>
        <taxon>Peronosporaceae</taxon>
        <taxon>Phytophthora</taxon>
    </lineage>
</organism>
<feature type="domain" description="CCHC-type" evidence="3">
    <location>
        <begin position="721"/>
        <end position="734"/>
    </location>
</feature>
<dbReference type="PROSITE" id="PS50158">
    <property type="entry name" value="ZF_CCHC"/>
    <property type="match status" value="1"/>
</dbReference>
<feature type="compositionally biased region" description="Pro residues" evidence="2">
    <location>
        <begin position="107"/>
        <end position="116"/>
    </location>
</feature>
<feature type="compositionally biased region" description="Basic and acidic residues" evidence="2">
    <location>
        <begin position="281"/>
        <end position="293"/>
    </location>
</feature>
<name>A0A2P4YQE6_9STRA</name>
<feature type="region of interest" description="Disordered" evidence="2">
    <location>
        <begin position="591"/>
        <end position="703"/>
    </location>
</feature>
<feature type="compositionally biased region" description="Polar residues" evidence="2">
    <location>
        <begin position="316"/>
        <end position="330"/>
    </location>
</feature>
<dbReference type="Proteomes" id="UP000237271">
    <property type="component" value="Unassembled WGS sequence"/>
</dbReference>
<evidence type="ECO:0000256" key="2">
    <source>
        <dbReference type="SAM" id="MobiDB-lite"/>
    </source>
</evidence>
<protein>
    <recommendedName>
        <fullName evidence="3">CCHC-type domain-containing protein</fullName>
    </recommendedName>
</protein>
<gene>
    <name evidence="4" type="ORF">PHPALM_2181</name>
</gene>
<keyword evidence="5" id="KW-1185">Reference proteome</keyword>
<feature type="compositionally biased region" description="Basic and acidic residues" evidence="2">
    <location>
        <begin position="660"/>
        <end position="672"/>
    </location>
</feature>
<feature type="compositionally biased region" description="Basic residues" evidence="2">
    <location>
        <begin position="122"/>
        <end position="135"/>
    </location>
</feature>
<keyword evidence="1" id="KW-0862">Zinc</keyword>
<feature type="compositionally biased region" description="Polar residues" evidence="2">
    <location>
        <begin position="169"/>
        <end position="180"/>
    </location>
</feature>
<feature type="compositionally biased region" description="Low complexity" evidence="2">
    <location>
        <begin position="608"/>
        <end position="617"/>
    </location>
</feature>
<feature type="compositionally biased region" description="Basic and acidic residues" evidence="2">
    <location>
        <begin position="12"/>
        <end position="27"/>
    </location>
</feature>
<dbReference type="GO" id="GO:0008270">
    <property type="term" value="F:zinc ion binding"/>
    <property type="evidence" value="ECO:0007669"/>
    <property type="project" value="UniProtKB-KW"/>
</dbReference>
<evidence type="ECO:0000256" key="1">
    <source>
        <dbReference type="PROSITE-ProRule" id="PRU00047"/>
    </source>
</evidence>
<dbReference type="InterPro" id="IPR001878">
    <property type="entry name" value="Znf_CCHC"/>
</dbReference>
<evidence type="ECO:0000313" key="4">
    <source>
        <dbReference type="EMBL" id="POM80032.1"/>
    </source>
</evidence>
<dbReference type="GO" id="GO:0003676">
    <property type="term" value="F:nucleic acid binding"/>
    <property type="evidence" value="ECO:0007669"/>
    <property type="project" value="InterPro"/>
</dbReference>
<keyword evidence="1" id="KW-0863">Zinc-finger</keyword>
<sequence>MVRVPGSVGDSGFHRESQEDVQVKVEQEEQASSDFGSTMMPLNESRSADQQSARRNSADGREGDLDPDPDLEDKPLPPQVPTGTPADLDASRDPSTNKERLVGSPVEPAPYPPKDPPGSRSDKKKPKKKLTRKKMKAPEMDDEDPIGSKPRKQIASIPSARRSGESVLPQGTSRVPGSRSSDADLEAEAGRRSKGTRISSDQGVDVEILYSNDQAGMTTGAFDADDVFDLDLKVIQTATKNLFSELKIHVGEIPQITDPVPSPPPSVTDRLTSSSHYAAAAKDESDLSSEPKRMPLGPSGTSMLEARSKIQRRNQPRSGRSRTTPLSEDQITAATTSDASSGTLQKYFEAAMSRFLAEQRGPIIDQGATKVQDPGSQDVEMESERSEHSTSRWEYDPDDIDFPTAARATVATATTRSAGSTMIQSVWISVISDLKEFTGKDQDEDRARAWIGEVKSAFMRDQASDEEKCLTFADLLTGSAKNWYRQLSRSTRNKGSDLLRAFQIQYCGLGQYYHARRRPEESPLDYLYRLNVAVLRAKLKIKEGNAKDRREHVYHYIETLEDQDLADRLALLRLSDADDLEEVLRARERAKSRQKKAAFGSSKYRQKATNPAPAATTKHVRAVQIRAVEAESESRSDGSDGSDSDGDNHRRIYLAAEQEVTTKAESGMEKVEQVPITHKSTDQAPPDNRSRIQSGGSDRKRCSHCGSKKHSDLGYLRRLTCHKCGKRGHPADHCLFVCQGCGELHDMGKCPMEEFYNQIHQWFNPAKHAGMLPESAEKMLN</sequence>
<accession>A0A2P4YQE6</accession>
<feature type="region of interest" description="Disordered" evidence="2">
    <location>
        <begin position="364"/>
        <end position="399"/>
    </location>
</feature>
<evidence type="ECO:0000259" key="3">
    <source>
        <dbReference type="PROSITE" id="PS50158"/>
    </source>
</evidence>
<feature type="compositionally biased region" description="Basic and acidic residues" evidence="2">
    <location>
        <begin position="628"/>
        <end position="638"/>
    </location>
</feature>